<proteinExistence type="predicted"/>
<comment type="caution">
    <text evidence="2">The sequence shown here is derived from an EMBL/GenBank/DDBJ whole genome shotgun (WGS) entry which is preliminary data.</text>
</comment>
<dbReference type="EMBL" id="PSZC01000104">
    <property type="protein sequence ID" value="PPJ23188.1"/>
    <property type="molecule type" value="Genomic_DNA"/>
</dbReference>
<dbReference type="AlphaFoldDB" id="A0A2S5ZY50"/>
<evidence type="ECO:0000259" key="1">
    <source>
        <dbReference type="Pfam" id="PF02771"/>
    </source>
</evidence>
<dbReference type="Gene3D" id="1.10.540.10">
    <property type="entry name" value="Acyl-CoA dehydrogenase/oxidase, N-terminal domain"/>
    <property type="match status" value="1"/>
</dbReference>
<dbReference type="InterPro" id="IPR009100">
    <property type="entry name" value="AcylCoA_DH/oxidase_NM_dom_sf"/>
</dbReference>
<dbReference type="GO" id="GO:0050660">
    <property type="term" value="F:flavin adenine dinucleotide binding"/>
    <property type="evidence" value="ECO:0007669"/>
    <property type="project" value="InterPro"/>
</dbReference>
<sequence length="141" mass="15004">MNLLPAAEQLELVAAATDFLQTRMPIEDIRRRADADSAVDTSVWTEGAELGFLSLGLSEEYGGAGQSFDDEALLFVELGRRLATGPFLSSTLAARIAAFSGDEQLCRRIASGQARVGTAQLRGDGSVTTEGFKGTFDLIDT</sequence>
<reference evidence="2 3" key="1">
    <citation type="submission" date="2018-02" db="EMBL/GenBank/DDBJ databases">
        <title>8 Nocardia nova and 1 Nocardia cyriacigeorgica strain used for evolution to TMP-SMX.</title>
        <authorList>
            <person name="Mehta H."/>
            <person name="Weng J."/>
            <person name="Shamoo Y."/>
        </authorList>
    </citation>
    <scope>NUCLEOTIDE SEQUENCE [LARGE SCALE GENOMIC DNA]</scope>
    <source>
        <strain evidence="2 3">MDA3139</strain>
    </source>
</reference>
<accession>A0A2S5ZY50</accession>
<feature type="non-terminal residue" evidence="2">
    <location>
        <position position="141"/>
    </location>
</feature>
<dbReference type="InterPro" id="IPR013786">
    <property type="entry name" value="AcylCoA_DH/ox_N"/>
</dbReference>
<dbReference type="RefSeq" id="WP_146099197.1">
    <property type="nucleotide sequence ID" value="NZ_PSZC01000104.1"/>
</dbReference>
<evidence type="ECO:0000313" key="3">
    <source>
        <dbReference type="Proteomes" id="UP000239874"/>
    </source>
</evidence>
<dbReference type="Proteomes" id="UP000239874">
    <property type="component" value="Unassembled WGS sequence"/>
</dbReference>
<dbReference type="SUPFAM" id="SSF56645">
    <property type="entry name" value="Acyl-CoA dehydrogenase NM domain-like"/>
    <property type="match status" value="1"/>
</dbReference>
<name>A0A2S5ZY50_9NOCA</name>
<dbReference type="Pfam" id="PF02771">
    <property type="entry name" value="Acyl-CoA_dh_N"/>
    <property type="match status" value="1"/>
</dbReference>
<dbReference type="InterPro" id="IPR037069">
    <property type="entry name" value="AcylCoA_DH/ox_N_sf"/>
</dbReference>
<organism evidence="2 3">
    <name type="scientific">Nocardia nova</name>
    <dbReference type="NCBI Taxonomy" id="37330"/>
    <lineage>
        <taxon>Bacteria</taxon>
        <taxon>Bacillati</taxon>
        <taxon>Actinomycetota</taxon>
        <taxon>Actinomycetes</taxon>
        <taxon>Mycobacteriales</taxon>
        <taxon>Nocardiaceae</taxon>
        <taxon>Nocardia</taxon>
    </lineage>
</organism>
<dbReference type="GO" id="GO:0016627">
    <property type="term" value="F:oxidoreductase activity, acting on the CH-CH group of donors"/>
    <property type="evidence" value="ECO:0007669"/>
    <property type="project" value="InterPro"/>
</dbReference>
<feature type="domain" description="Acyl-CoA dehydrogenase/oxidase N-terminal" evidence="1">
    <location>
        <begin position="7"/>
        <end position="104"/>
    </location>
</feature>
<gene>
    <name evidence="2" type="ORF">C5E45_35190</name>
</gene>
<evidence type="ECO:0000313" key="2">
    <source>
        <dbReference type="EMBL" id="PPJ23188.1"/>
    </source>
</evidence>
<protein>
    <submittedName>
        <fullName evidence="2">Acyl-CoA dehydrogenase</fullName>
    </submittedName>
</protein>